<dbReference type="Proteomes" id="UP000054549">
    <property type="component" value="Unassembled WGS sequence"/>
</dbReference>
<dbReference type="AlphaFoldDB" id="A0A0C2XPE5"/>
<evidence type="ECO:0000313" key="1">
    <source>
        <dbReference type="EMBL" id="KIL71028.1"/>
    </source>
</evidence>
<reference evidence="1 2" key="1">
    <citation type="submission" date="2014-04" db="EMBL/GenBank/DDBJ databases">
        <title>Evolutionary Origins and Diversification of the Mycorrhizal Mutualists.</title>
        <authorList>
            <consortium name="DOE Joint Genome Institute"/>
            <consortium name="Mycorrhizal Genomics Consortium"/>
            <person name="Kohler A."/>
            <person name="Kuo A."/>
            <person name="Nagy L.G."/>
            <person name="Floudas D."/>
            <person name="Copeland A."/>
            <person name="Barry K.W."/>
            <person name="Cichocki N."/>
            <person name="Veneault-Fourrey C."/>
            <person name="LaButti K."/>
            <person name="Lindquist E.A."/>
            <person name="Lipzen A."/>
            <person name="Lundell T."/>
            <person name="Morin E."/>
            <person name="Murat C."/>
            <person name="Riley R."/>
            <person name="Ohm R."/>
            <person name="Sun H."/>
            <person name="Tunlid A."/>
            <person name="Henrissat B."/>
            <person name="Grigoriev I.V."/>
            <person name="Hibbett D.S."/>
            <person name="Martin F."/>
        </authorList>
    </citation>
    <scope>NUCLEOTIDE SEQUENCE [LARGE SCALE GENOMIC DNA]</scope>
    <source>
        <strain evidence="1 2">Koide BX008</strain>
    </source>
</reference>
<organism evidence="1 2">
    <name type="scientific">Amanita muscaria (strain Koide BX008)</name>
    <dbReference type="NCBI Taxonomy" id="946122"/>
    <lineage>
        <taxon>Eukaryota</taxon>
        <taxon>Fungi</taxon>
        <taxon>Dikarya</taxon>
        <taxon>Basidiomycota</taxon>
        <taxon>Agaricomycotina</taxon>
        <taxon>Agaricomycetes</taxon>
        <taxon>Agaricomycetidae</taxon>
        <taxon>Agaricales</taxon>
        <taxon>Pluteineae</taxon>
        <taxon>Amanitaceae</taxon>
        <taxon>Amanita</taxon>
    </lineage>
</organism>
<gene>
    <name evidence="1" type="ORF">M378DRAFT_155982</name>
</gene>
<dbReference type="HOGENOM" id="CLU_2811831_0_0_1"/>
<dbReference type="EMBL" id="KN818223">
    <property type="protein sequence ID" value="KIL71028.1"/>
    <property type="molecule type" value="Genomic_DNA"/>
</dbReference>
<keyword evidence="2" id="KW-1185">Reference proteome</keyword>
<proteinExistence type="predicted"/>
<accession>A0A0C2XPE5</accession>
<evidence type="ECO:0000313" key="2">
    <source>
        <dbReference type="Proteomes" id="UP000054549"/>
    </source>
</evidence>
<sequence>MCRLLIRFGDLSLSSLSHTLPLYIHIHSSFKFAGQSCVMLADHLPIEWVPPSPRLTLLEAFSLTGTI</sequence>
<name>A0A0C2XPE5_AMAMK</name>
<dbReference type="InParanoid" id="A0A0C2XPE5"/>
<protein>
    <submittedName>
        <fullName evidence="1">Uncharacterized protein</fullName>
    </submittedName>
</protein>